<accession>A0ACC6AJP3</accession>
<keyword evidence="2" id="KW-1185">Reference proteome</keyword>
<dbReference type="EMBL" id="JALJZS010000002">
    <property type="protein sequence ID" value="MCP1999891.1"/>
    <property type="molecule type" value="Genomic_DNA"/>
</dbReference>
<dbReference type="Proteomes" id="UP001205486">
    <property type="component" value="Unassembled WGS sequence"/>
</dbReference>
<evidence type="ECO:0000313" key="2">
    <source>
        <dbReference type="Proteomes" id="UP001205486"/>
    </source>
</evidence>
<organism evidence="1 2">
    <name type="scientific">Nitrobacter winogradskyi</name>
    <name type="common">Nitrobacter agilis</name>
    <dbReference type="NCBI Taxonomy" id="913"/>
    <lineage>
        <taxon>Bacteria</taxon>
        <taxon>Pseudomonadati</taxon>
        <taxon>Pseudomonadota</taxon>
        <taxon>Alphaproteobacteria</taxon>
        <taxon>Hyphomicrobiales</taxon>
        <taxon>Nitrobacteraceae</taxon>
        <taxon>Nitrobacter</taxon>
    </lineage>
</organism>
<comment type="caution">
    <text evidence="1">The sequence shown here is derived from an EMBL/GenBank/DDBJ whole genome shotgun (WGS) entry which is preliminary data.</text>
</comment>
<gene>
    <name evidence="1" type="ORF">J2S34_002339</name>
</gene>
<name>A0ACC6AJP3_NITWI</name>
<proteinExistence type="predicted"/>
<sequence length="71" mass="7710">MFAQVALDHKGLLSGSDHQKEALLVGVPDNVAPIFGRWQTLDCLIVQGDTHVGHLRTLAISETVFETVLAE</sequence>
<evidence type="ECO:0000313" key="1">
    <source>
        <dbReference type="EMBL" id="MCP1999891.1"/>
    </source>
</evidence>
<protein>
    <submittedName>
        <fullName evidence="1">Uncharacterized protein</fullName>
    </submittedName>
</protein>
<reference evidence="1" key="1">
    <citation type="submission" date="2022-03" db="EMBL/GenBank/DDBJ databases">
        <title>Interactions between chemoautotrophic and heterotrophic bacteria.</title>
        <authorList>
            <person name="Santoro A."/>
        </authorList>
    </citation>
    <scope>NUCLEOTIDE SEQUENCE</scope>
    <source>
        <strain evidence="1">Nb-106</strain>
    </source>
</reference>